<proteinExistence type="predicted"/>
<keyword evidence="3" id="KW-1185">Reference proteome</keyword>
<name>A0A1H9YFG3_9GAMM</name>
<evidence type="ECO:0000313" key="2">
    <source>
        <dbReference type="EMBL" id="SES67760.1"/>
    </source>
</evidence>
<sequence>MMMMKHKLIKPLMIGLLIASSIQGVYAEDVVGRTYMSTDALPGPLLGHAPGIEVTVTTNSACTDGVIYTGNTLTIDYRLLDTDLDWANESTKAEMEAKISWYFLTEDAEGNFVLDGDGTPFKTGGLTYEVQPEDAGKIIGISIKPMTTTGDPNTTAEPLEVFDLRTTHTLVPQGQEMLFENQVAGTAFNNGYILGVNNITNVVIQPTVPGQECGVIQPTDDIEIVLYKNIAPAKQAYEYEELPFDQTEGKLKVKTYYAVKVFAKEPDPANPGGYIRGANITGLYKDKLVWELVDVNDASNRVVVEANYIKTQDKDYFEFKTQELNNEQSQDGVTQPATLAKSIEHQSQQGMKFEISITE</sequence>
<dbReference type="Proteomes" id="UP000242642">
    <property type="component" value="Unassembled WGS sequence"/>
</dbReference>
<dbReference type="STRING" id="1123402.SAMN02583745_00237"/>
<evidence type="ECO:0000256" key="1">
    <source>
        <dbReference type="SAM" id="SignalP"/>
    </source>
</evidence>
<protein>
    <submittedName>
        <fullName evidence="2">Uncharacterized protein</fullName>
    </submittedName>
</protein>
<dbReference type="AlphaFoldDB" id="A0A1H9YFG3"/>
<keyword evidence="1" id="KW-0732">Signal</keyword>
<feature type="signal peptide" evidence="1">
    <location>
        <begin position="1"/>
        <end position="27"/>
    </location>
</feature>
<evidence type="ECO:0000313" key="3">
    <source>
        <dbReference type="Proteomes" id="UP000242642"/>
    </source>
</evidence>
<gene>
    <name evidence="2" type="ORF">SAMN02583745_00237</name>
</gene>
<accession>A0A1H9YFG3</accession>
<reference evidence="3" key="1">
    <citation type="submission" date="2016-10" db="EMBL/GenBank/DDBJ databases">
        <authorList>
            <person name="Varghese N."/>
            <person name="Submissions S."/>
        </authorList>
    </citation>
    <scope>NUCLEOTIDE SEQUENCE [LARGE SCALE GENOMIC DNA]</scope>
    <source>
        <strain evidence="3">DSM 18579</strain>
    </source>
</reference>
<feature type="chain" id="PRO_5017482842" evidence="1">
    <location>
        <begin position="28"/>
        <end position="359"/>
    </location>
</feature>
<dbReference type="EMBL" id="FOHV01000001">
    <property type="protein sequence ID" value="SES67760.1"/>
    <property type="molecule type" value="Genomic_DNA"/>
</dbReference>
<organism evidence="2 3">
    <name type="scientific">Thorsellia anophelis DSM 18579</name>
    <dbReference type="NCBI Taxonomy" id="1123402"/>
    <lineage>
        <taxon>Bacteria</taxon>
        <taxon>Pseudomonadati</taxon>
        <taxon>Pseudomonadota</taxon>
        <taxon>Gammaproteobacteria</taxon>
        <taxon>Enterobacterales</taxon>
        <taxon>Thorselliaceae</taxon>
        <taxon>Thorsellia</taxon>
    </lineage>
</organism>